<organism evidence="7 8">
    <name type="scientific">Mycoplasmopsis californica</name>
    <dbReference type="NCBI Taxonomy" id="2113"/>
    <lineage>
        <taxon>Bacteria</taxon>
        <taxon>Bacillati</taxon>
        <taxon>Mycoplasmatota</taxon>
        <taxon>Mycoplasmoidales</taxon>
        <taxon>Metamycoplasmataceae</taxon>
        <taxon>Mycoplasmopsis</taxon>
    </lineage>
</organism>
<dbReference type="AlphaFoldDB" id="A0A059XRR0"/>
<comment type="subcellular location">
    <subcellularLocation>
        <location evidence="1">Cell membrane</location>
        <topology evidence="1">Multi-pass membrane protein</topology>
    </subcellularLocation>
</comment>
<sequence>MALLALLVSIPLIALISLSIFGGGQIFMPIFNWLWESFNQWFSTNISRESIDAVFAVSNSTPGILSPKFAALTGYLVAGGEWWGYVAMILTYLAFVLPAILMMQLAIKYVDKFEHSPYLKRLIQIMNPVVTGIIIALSIQLFIATIAPNIYFNKSISEYVGWKNLTDQKLQFFSNWRRYVLYVYVPVGVGLNLSLYMKKSPMFALIIANVIVSLILFQPWLN</sequence>
<keyword evidence="6" id="KW-0472">Membrane</keyword>
<dbReference type="eggNOG" id="COG2059">
    <property type="taxonomic scope" value="Bacteria"/>
</dbReference>
<dbReference type="Pfam" id="PF02417">
    <property type="entry name" value="Chromate_transp"/>
    <property type="match status" value="1"/>
</dbReference>
<dbReference type="PANTHER" id="PTHR43663:SF1">
    <property type="entry name" value="CHROMATE TRANSPORTER"/>
    <property type="match status" value="1"/>
</dbReference>
<keyword evidence="3" id="KW-1003">Cell membrane</keyword>
<evidence type="ECO:0000256" key="2">
    <source>
        <dbReference type="ARBA" id="ARBA00005262"/>
    </source>
</evidence>
<comment type="similarity">
    <text evidence="2">Belongs to the chromate ion transporter (CHR) (TC 2.A.51) family.</text>
</comment>
<evidence type="ECO:0000256" key="1">
    <source>
        <dbReference type="ARBA" id="ARBA00004651"/>
    </source>
</evidence>
<dbReference type="GO" id="GO:0005886">
    <property type="term" value="C:plasma membrane"/>
    <property type="evidence" value="ECO:0007669"/>
    <property type="project" value="UniProtKB-SubCell"/>
</dbReference>
<dbReference type="RefSeq" id="WP_038562186.1">
    <property type="nucleotide sequence ID" value="NZ_AP018940.1"/>
</dbReference>
<dbReference type="EMBL" id="CP007521">
    <property type="protein sequence ID" value="AIA29715.1"/>
    <property type="molecule type" value="Genomic_DNA"/>
</dbReference>
<evidence type="ECO:0000313" key="7">
    <source>
        <dbReference type="EMBL" id="AIA29715.1"/>
    </source>
</evidence>
<accession>A0A059XRR0</accession>
<proteinExistence type="inferred from homology"/>
<protein>
    <submittedName>
        <fullName evidence="7">Chromate ion transporter</fullName>
    </submittedName>
</protein>
<name>A0A059XRR0_9BACT</name>
<keyword evidence="5" id="KW-1133">Transmembrane helix</keyword>
<keyword evidence="8" id="KW-1185">Reference proteome</keyword>
<dbReference type="InterPro" id="IPR052518">
    <property type="entry name" value="CHR_Transporter"/>
</dbReference>
<evidence type="ECO:0000256" key="6">
    <source>
        <dbReference type="ARBA" id="ARBA00023136"/>
    </source>
</evidence>
<dbReference type="Proteomes" id="UP000027088">
    <property type="component" value="Chromosome"/>
</dbReference>
<evidence type="ECO:0000256" key="3">
    <source>
        <dbReference type="ARBA" id="ARBA00022475"/>
    </source>
</evidence>
<dbReference type="PANTHER" id="PTHR43663">
    <property type="entry name" value="CHROMATE TRANSPORT PROTEIN-RELATED"/>
    <property type="match status" value="1"/>
</dbReference>
<evidence type="ECO:0000313" key="8">
    <source>
        <dbReference type="Proteomes" id="UP000027088"/>
    </source>
</evidence>
<dbReference type="InterPro" id="IPR003370">
    <property type="entry name" value="Chromate_transpt"/>
</dbReference>
<dbReference type="GO" id="GO:0015109">
    <property type="term" value="F:chromate transmembrane transporter activity"/>
    <property type="evidence" value="ECO:0007669"/>
    <property type="project" value="InterPro"/>
</dbReference>
<reference evidence="7 8" key="1">
    <citation type="journal article" date="2014" name="Genome Announc.">
        <title>Complete Genome Sequence of the Bovine Mastitis Pathogen Mycoplasma californicum Strain ST-6T (ATCC 33461T).</title>
        <authorList>
            <person name="Calcutt M.J."/>
            <person name="Foecking M.F."/>
            <person name="Fox L.K."/>
        </authorList>
    </citation>
    <scope>NUCLEOTIDE SEQUENCE [LARGE SCALE GENOMIC DNA]</scope>
    <source>
        <strain evidence="7 8">ST-6</strain>
    </source>
</reference>
<evidence type="ECO:0000256" key="4">
    <source>
        <dbReference type="ARBA" id="ARBA00022692"/>
    </source>
</evidence>
<gene>
    <name evidence="7" type="primary">chrA-2</name>
    <name evidence="7" type="ORF">MCFN_03000</name>
</gene>
<evidence type="ECO:0000256" key="5">
    <source>
        <dbReference type="ARBA" id="ARBA00022989"/>
    </source>
</evidence>
<dbReference type="KEGG" id="mcr:MCFN_03000"/>
<keyword evidence="4" id="KW-0812">Transmembrane</keyword>